<protein>
    <submittedName>
        <fullName evidence="1">Uncharacterized protein</fullName>
    </submittedName>
</protein>
<comment type="caution">
    <text evidence="1">The sequence shown here is derived from an EMBL/GenBank/DDBJ whole genome shotgun (WGS) entry which is preliminary data.</text>
</comment>
<dbReference type="RefSeq" id="WP_184785483.1">
    <property type="nucleotide sequence ID" value="NZ_BONT01000039.1"/>
</dbReference>
<dbReference type="AlphaFoldDB" id="A0A841FFH6"/>
<evidence type="ECO:0000313" key="1">
    <source>
        <dbReference type="EMBL" id="MBB6032588.1"/>
    </source>
</evidence>
<organism evidence="1 2">
    <name type="scientific">Phytomonospora endophytica</name>
    <dbReference type="NCBI Taxonomy" id="714109"/>
    <lineage>
        <taxon>Bacteria</taxon>
        <taxon>Bacillati</taxon>
        <taxon>Actinomycetota</taxon>
        <taxon>Actinomycetes</taxon>
        <taxon>Micromonosporales</taxon>
        <taxon>Micromonosporaceae</taxon>
        <taxon>Phytomonospora</taxon>
    </lineage>
</organism>
<reference evidence="1 2" key="1">
    <citation type="submission" date="2020-08" db="EMBL/GenBank/DDBJ databases">
        <title>Genomic Encyclopedia of Type Strains, Phase IV (KMG-IV): sequencing the most valuable type-strain genomes for metagenomic binning, comparative biology and taxonomic classification.</title>
        <authorList>
            <person name="Goeker M."/>
        </authorList>
    </citation>
    <scope>NUCLEOTIDE SEQUENCE [LARGE SCALE GENOMIC DNA]</scope>
    <source>
        <strain evidence="1 2">YIM 65646</strain>
    </source>
</reference>
<gene>
    <name evidence="1" type="ORF">HNR73_000430</name>
</gene>
<accession>A0A841FFH6</accession>
<evidence type="ECO:0000313" key="2">
    <source>
        <dbReference type="Proteomes" id="UP000548476"/>
    </source>
</evidence>
<dbReference type="Proteomes" id="UP000548476">
    <property type="component" value="Unassembled WGS sequence"/>
</dbReference>
<keyword evidence="2" id="KW-1185">Reference proteome</keyword>
<sequence length="59" mass="6831">MKSFNKIADRLLTRLVPPAEAQAAPCERKRQRCDGGSLYDCWYDYCQGFYLSCVRIGYC</sequence>
<proteinExistence type="predicted"/>
<name>A0A841FFH6_9ACTN</name>
<dbReference type="EMBL" id="JACHGT010000001">
    <property type="protein sequence ID" value="MBB6032588.1"/>
    <property type="molecule type" value="Genomic_DNA"/>
</dbReference>